<dbReference type="Proteomes" id="UP001055167">
    <property type="component" value="Unassembled WGS sequence"/>
</dbReference>
<evidence type="ECO:0000256" key="6">
    <source>
        <dbReference type="ARBA" id="ARBA00049244"/>
    </source>
</evidence>
<keyword evidence="12" id="KW-1185">Reference proteome</keyword>
<evidence type="ECO:0000256" key="3">
    <source>
        <dbReference type="ARBA" id="ARBA00012417"/>
    </source>
</evidence>
<dbReference type="InterPro" id="IPR045443">
    <property type="entry name" value="DUF6504"/>
</dbReference>
<reference evidence="11" key="1">
    <citation type="journal article" date="2021" name="Front. Microbiol.">
        <title>Comprehensive Comparative Genomics and Phenotyping of Methylobacterium Species.</title>
        <authorList>
            <person name="Alessa O."/>
            <person name="Ogura Y."/>
            <person name="Fujitani Y."/>
            <person name="Takami H."/>
            <person name="Hayashi T."/>
            <person name="Sahin N."/>
            <person name="Tani A."/>
        </authorList>
    </citation>
    <scope>NUCLEOTIDE SEQUENCE</scope>
    <source>
        <strain evidence="11">KCTC 52305</strain>
    </source>
</reference>
<evidence type="ECO:0000256" key="1">
    <source>
        <dbReference type="ARBA" id="ARBA00001946"/>
    </source>
</evidence>
<dbReference type="PANTHER" id="PTHR35369:SF2">
    <property type="entry name" value="BLR3025 PROTEIN"/>
    <property type="match status" value="1"/>
</dbReference>
<evidence type="ECO:0000256" key="2">
    <source>
        <dbReference type="ARBA" id="ARBA00011245"/>
    </source>
</evidence>
<sequence length="492" mass="52212">MAAQGPRRLVAAVDRAARARGLRPGMPVAQAQGMVVDLVLAEAAPDADRAGLTRLSAWCLAYAPLVAPDPPDGIWIEIAGAAHLHGGEAGLVRDLTRRIAAGGFAVRAAVADTPGAAWAVARFGRRRGRDGRDPAREEARGGPDETRGGLVPPGAQGRELAELPLAALRLEAEAVAGLAALGVERVADLAGLARAPVRLRFGGAVLTRLDQALGHAPEPLTYLAPPETLAVRLAFPEPIGGAETLARAVAGLTAALAADLGHRDLGARRLDLVCQRVDGLPQSLSVGLARPSRSPRHLARLFADRLALIDPGYGIEAARLIAARVEPLRARQLAGTAGPAEGGEPEALAELIDRLAVRLGPRRLYRAAPVESEWPERSARRVAPLAPASGLTWPAGLPRPARLLDPPEPVQALALLPDAPPASFAWRRRRCRVARADGPERVFGEWWRSDAEISASRDYYRVEDETGARYWLFRDAPAAEGGRWWLHGLGEA</sequence>
<evidence type="ECO:0000313" key="11">
    <source>
        <dbReference type="EMBL" id="GJD53335.1"/>
    </source>
</evidence>
<feature type="region of interest" description="Disordered" evidence="7">
    <location>
        <begin position="127"/>
        <end position="155"/>
    </location>
</feature>
<dbReference type="InterPro" id="IPR017961">
    <property type="entry name" value="DNA_pol_Y-fam_little_finger"/>
</dbReference>
<comment type="subunit">
    <text evidence="2">Monomer.</text>
</comment>
<evidence type="ECO:0000313" key="12">
    <source>
        <dbReference type="Proteomes" id="UP001055167"/>
    </source>
</evidence>
<dbReference type="PANTHER" id="PTHR35369">
    <property type="entry name" value="BLR3025 PROTEIN-RELATED"/>
    <property type="match status" value="1"/>
</dbReference>
<evidence type="ECO:0000256" key="4">
    <source>
        <dbReference type="ARBA" id="ARBA00022763"/>
    </source>
</evidence>
<dbReference type="SUPFAM" id="SSF56672">
    <property type="entry name" value="DNA/RNA polymerases"/>
    <property type="match status" value="1"/>
</dbReference>
<feature type="domain" description="DUF6504" evidence="10">
    <location>
        <begin position="420"/>
        <end position="487"/>
    </location>
</feature>
<reference evidence="11" key="2">
    <citation type="submission" date="2021-08" db="EMBL/GenBank/DDBJ databases">
        <authorList>
            <person name="Tani A."/>
            <person name="Ola A."/>
            <person name="Ogura Y."/>
            <person name="Katsura K."/>
            <person name="Hayashi T."/>
        </authorList>
    </citation>
    <scope>NUCLEOTIDE SEQUENCE</scope>
    <source>
        <strain evidence="11">KCTC 52305</strain>
    </source>
</reference>
<dbReference type="EMBL" id="BPQH01000028">
    <property type="protein sequence ID" value="GJD53335.1"/>
    <property type="molecule type" value="Genomic_DNA"/>
</dbReference>
<comment type="function">
    <text evidence="5">Poorly processive, error-prone DNA polymerase involved in untargeted mutagenesis. Copies undamaged DNA at stalled replication forks, which arise in vivo from mismatched or misaligned primer ends. These misaligned primers can be extended by PolIV. Exhibits no 3'-5' exonuclease (proofreading) activity. May be involved in translesional synthesis, in conjunction with the beta clamp from PolIII.</text>
</comment>
<dbReference type="InterPro" id="IPR050356">
    <property type="entry name" value="SulA_CellDiv_inhibitor"/>
</dbReference>
<dbReference type="CDD" id="cd03468">
    <property type="entry name" value="PolY_like"/>
    <property type="match status" value="1"/>
</dbReference>
<feature type="domain" description="DNA polymerase Y-family little finger" evidence="9">
    <location>
        <begin position="234"/>
        <end position="332"/>
    </location>
</feature>
<gene>
    <name evidence="11" type="primary">imuB</name>
    <name evidence="11" type="ORF">OPKNFCMD_6110</name>
</gene>
<evidence type="ECO:0000256" key="5">
    <source>
        <dbReference type="ARBA" id="ARBA00025589"/>
    </source>
</evidence>
<protein>
    <recommendedName>
        <fullName evidence="3">DNA-directed DNA polymerase</fullName>
        <ecNumber evidence="3">2.7.7.7</ecNumber>
    </recommendedName>
</protein>
<evidence type="ECO:0000256" key="7">
    <source>
        <dbReference type="SAM" id="MobiDB-lite"/>
    </source>
</evidence>
<proteinExistence type="predicted"/>
<comment type="cofactor">
    <cofactor evidence="1">
        <name>Mg(2+)</name>
        <dbReference type="ChEBI" id="CHEBI:18420"/>
    </cofactor>
</comment>
<name>A0ABQ4R8W1_9HYPH</name>
<accession>A0ABQ4R8W1</accession>
<organism evidence="11 12">
    <name type="scientific">Methylobacterium crusticola</name>
    <dbReference type="NCBI Taxonomy" id="1697972"/>
    <lineage>
        <taxon>Bacteria</taxon>
        <taxon>Pseudomonadati</taxon>
        <taxon>Pseudomonadota</taxon>
        <taxon>Alphaproteobacteria</taxon>
        <taxon>Hyphomicrobiales</taxon>
        <taxon>Methylobacteriaceae</taxon>
        <taxon>Methylobacterium</taxon>
    </lineage>
</organism>
<feature type="compositionally biased region" description="Basic and acidic residues" evidence="7">
    <location>
        <begin position="130"/>
        <end position="147"/>
    </location>
</feature>
<dbReference type="EC" id="2.7.7.7" evidence="3"/>
<evidence type="ECO:0000259" key="10">
    <source>
        <dbReference type="Pfam" id="PF20114"/>
    </source>
</evidence>
<evidence type="ECO:0000259" key="9">
    <source>
        <dbReference type="Pfam" id="PF11799"/>
    </source>
</evidence>
<feature type="domain" description="UmuC" evidence="8">
    <location>
        <begin position="6"/>
        <end position="120"/>
    </location>
</feature>
<comment type="caution">
    <text evidence="11">The sequence shown here is derived from an EMBL/GenBank/DDBJ whole genome shotgun (WGS) entry which is preliminary data.</text>
</comment>
<comment type="catalytic activity">
    <reaction evidence="6">
        <text>DNA(n) + a 2'-deoxyribonucleoside 5'-triphosphate = DNA(n+1) + diphosphate</text>
        <dbReference type="Rhea" id="RHEA:22508"/>
        <dbReference type="Rhea" id="RHEA-COMP:17339"/>
        <dbReference type="Rhea" id="RHEA-COMP:17340"/>
        <dbReference type="ChEBI" id="CHEBI:33019"/>
        <dbReference type="ChEBI" id="CHEBI:61560"/>
        <dbReference type="ChEBI" id="CHEBI:173112"/>
        <dbReference type="EC" id="2.7.7.7"/>
    </reaction>
</comment>
<keyword evidence="4" id="KW-0227">DNA damage</keyword>
<dbReference type="InterPro" id="IPR043502">
    <property type="entry name" value="DNA/RNA_pol_sf"/>
</dbReference>
<evidence type="ECO:0000259" key="8">
    <source>
        <dbReference type="Pfam" id="PF00817"/>
    </source>
</evidence>
<dbReference type="Pfam" id="PF11799">
    <property type="entry name" value="IMS_C"/>
    <property type="match status" value="1"/>
</dbReference>
<dbReference type="Pfam" id="PF00817">
    <property type="entry name" value="IMS"/>
    <property type="match status" value="1"/>
</dbReference>
<dbReference type="InterPro" id="IPR001126">
    <property type="entry name" value="UmuC"/>
</dbReference>
<dbReference type="Pfam" id="PF20114">
    <property type="entry name" value="DUF6504"/>
    <property type="match status" value="1"/>
</dbReference>